<gene>
    <name evidence="1" type="ORF">SELMODRAFT_429457</name>
</gene>
<accession>D8T693</accession>
<organism evidence="2">
    <name type="scientific">Selaginella moellendorffii</name>
    <name type="common">Spikemoss</name>
    <dbReference type="NCBI Taxonomy" id="88036"/>
    <lineage>
        <taxon>Eukaryota</taxon>
        <taxon>Viridiplantae</taxon>
        <taxon>Streptophyta</taxon>
        <taxon>Embryophyta</taxon>
        <taxon>Tracheophyta</taxon>
        <taxon>Lycopodiopsida</taxon>
        <taxon>Selaginellales</taxon>
        <taxon>Selaginellaceae</taxon>
        <taxon>Selaginella</taxon>
    </lineage>
</organism>
<keyword evidence="2" id="KW-1185">Reference proteome</keyword>
<dbReference type="InParanoid" id="D8T693"/>
<dbReference type="Gramene" id="EFJ07874">
    <property type="protein sequence ID" value="EFJ07874"/>
    <property type="gene ID" value="SELMODRAFT_429457"/>
</dbReference>
<evidence type="ECO:0000313" key="2">
    <source>
        <dbReference type="Proteomes" id="UP000001514"/>
    </source>
</evidence>
<name>D8T693_SELML</name>
<sequence length="136" mass="14977">MLDAETLFLYVTSQPIEVSIHNDYDNNVGRGSGESAAFVASRSDFQQGITIIRQCVDFCAVGVQIYDTSCSYQVNQVNETLRPNELILMRNYASVYRTQCNGSNPYPIRIGAATVLVPRACKTNTTATPARIICPC</sequence>
<dbReference type="KEGG" id="smo:SELMODRAFT_429457"/>
<dbReference type="AlphaFoldDB" id="D8T693"/>
<proteinExistence type="predicted"/>
<evidence type="ECO:0000313" key="1">
    <source>
        <dbReference type="EMBL" id="EFJ07874.1"/>
    </source>
</evidence>
<dbReference type="HOGENOM" id="CLU_1879012_0_0_1"/>
<reference evidence="1 2" key="1">
    <citation type="journal article" date="2011" name="Science">
        <title>The Selaginella genome identifies genetic changes associated with the evolution of vascular plants.</title>
        <authorList>
            <person name="Banks J.A."/>
            <person name="Nishiyama T."/>
            <person name="Hasebe M."/>
            <person name="Bowman J.L."/>
            <person name="Gribskov M."/>
            <person name="dePamphilis C."/>
            <person name="Albert V.A."/>
            <person name="Aono N."/>
            <person name="Aoyama T."/>
            <person name="Ambrose B.A."/>
            <person name="Ashton N.W."/>
            <person name="Axtell M.J."/>
            <person name="Barker E."/>
            <person name="Barker M.S."/>
            <person name="Bennetzen J.L."/>
            <person name="Bonawitz N.D."/>
            <person name="Chapple C."/>
            <person name="Cheng C."/>
            <person name="Correa L.G."/>
            <person name="Dacre M."/>
            <person name="DeBarry J."/>
            <person name="Dreyer I."/>
            <person name="Elias M."/>
            <person name="Engstrom E.M."/>
            <person name="Estelle M."/>
            <person name="Feng L."/>
            <person name="Finet C."/>
            <person name="Floyd S.K."/>
            <person name="Frommer W.B."/>
            <person name="Fujita T."/>
            <person name="Gramzow L."/>
            <person name="Gutensohn M."/>
            <person name="Harholt J."/>
            <person name="Hattori M."/>
            <person name="Heyl A."/>
            <person name="Hirai T."/>
            <person name="Hiwatashi Y."/>
            <person name="Ishikawa M."/>
            <person name="Iwata M."/>
            <person name="Karol K.G."/>
            <person name="Koehler B."/>
            <person name="Kolukisaoglu U."/>
            <person name="Kubo M."/>
            <person name="Kurata T."/>
            <person name="Lalonde S."/>
            <person name="Li K."/>
            <person name="Li Y."/>
            <person name="Litt A."/>
            <person name="Lyons E."/>
            <person name="Manning G."/>
            <person name="Maruyama T."/>
            <person name="Michael T.P."/>
            <person name="Mikami K."/>
            <person name="Miyazaki S."/>
            <person name="Morinaga S."/>
            <person name="Murata T."/>
            <person name="Mueller-Roeber B."/>
            <person name="Nelson D.R."/>
            <person name="Obara M."/>
            <person name="Oguri Y."/>
            <person name="Olmstead R.G."/>
            <person name="Onodera N."/>
            <person name="Petersen B.L."/>
            <person name="Pils B."/>
            <person name="Prigge M."/>
            <person name="Rensing S.A."/>
            <person name="Riano-Pachon D.M."/>
            <person name="Roberts A.W."/>
            <person name="Sato Y."/>
            <person name="Scheller H.V."/>
            <person name="Schulz B."/>
            <person name="Schulz C."/>
            <person name="Shakirov E.V."/>
            <person name="Shibagaki N."/>
            <person name="Shinohara N."/>
            <person name="Shippen D.E."/>
            <person name="Soerensen I."/>
            <person name="Sotooka R."/>
            <person name="Sugimoto N."/>
            <person name="Sugita M."/>
            <person name="Sumikawa N."/>
            <person name="Tanurdzic M."/>
            <person name="Theissen G."/>
            <person name="Ulvskov P."/>
            <person name="Wakazuki S."/>
            <person name="Weng J.K."/>
            <person name="Willats W.W."/>
            <person name="Wipf D."/>
            <person name="Wolf P.G."/>
            <person name="Yang L."/>
            <person name="Zimmer A.D."/>
            <person name="Zhu Q."/>
            <person name="Mitros T."/>
            <person name="Hellsten U."/>
            <person name="Loque D."/>
            <person name="Otillar R."/>
            <person name="Salamov A."/>
            <person name="Schmutz J."/>
            <person name="Shapiro H."/>
            <person name="Lindquist E."/>
            <person name="Lucas S."/>
            <person name="Rokhsar D."/>
            <person name="Grigoriev I.V."/>
        </authorList>
    </citation>
    <scope>NUCLEOTIDE SEQUENCE [LARGE SCALE GENOMIC DNA]</scope>
</reference>
<dbReference type="EMBL" id="GL377679">
    <property type="protein sequence ID" value="EFJ07874.1"/>
    <property type="molecule type" value="Genomic_DNA"/>
</dbReference>
<dbReference type="Proteomes" id="UP000001514">
    <property type="component" value="Unassembled WGS sequence"/>
</dbReference>
<protein>
    <submittedName>
        <fullName evidence="1">Uncharacterized protein</fullName>
    </submittedName>
</protein>